<dbReference type="PANTHER" id="PTHR11373">
    <property type="entry name" value="DEOXYNUCLEOSIDE TRIPHOSPHATE TRIPHOSPHOHYDROLASE"/>
    <property type="match status" value="1"/>
</dbReference>
<dbReference type="InterPro" id="IPR006674">
    <property type="entry name" value="HD_domain"/>
</dbReference>
<evidence type="ECO:0000313" key="3">
    <source>
        <dbReference type="EMBL" id="RDV83901.1"/>
    </source>
</evidence>
<dbReference type="EMBL" id="QSLN01000003">
    <property type="protein sequence ID" value="RDV83901.1"/>
    <property type="molecule type" value="Genomic_DNA"/>
</dbReference>
<feature type="region of interest" description="Disordered" evidence="1">
    <location>
        <begin position="1"/>
        <end position="29"/>
    </location>
</feature>
<dbReference type="Pfam" id="PF01966">
    <property type="entry name" value="HD"/>
    <property type="match status" value="1"/>
</dbReference>
<dbReference type="Gene3D" id="1.10.3210.10">
    <property type="entry name" value="Hypothetical protein af1432"/>
    <property type="match status" value="1"/>
</dbReference>
<sequence>MFSARRRDREMEDFPKETTQETDEKSKEHTFRDPIHGFIRVSTAERKIIDHPVFQRLRRIKQLGLGYYVFHGAEHTRFGHSLGAMEVATRAFDRICEKNKNFGWKEEEKRHFRQLLRLAALLHDIGHPPFSHAAEDLLPPVKYLGGGLKSQENRPATHEDYTAALILASDLKVLIEEHFGADGITAERVCKLIEKHPQVPAEFQREGFIDPSPLLVQLISGEIDADRMDYLLRDAYFCGVAYGAFDIDRVLDCLTAYVSEDRAELAVEEDGLFAVEGLLLARYYMYLQVYFHPVRRAYDYILSEYLRTTLPGGTWPADLGKFLEEFDAKIESRISEDRLTNRWAERLFSRRHLKLIKQTSIDAKKEQVELFRVLGNLLKEKGVREVYLDEGKENYLTKLKPARYMKPEEKTEGSWIHVLGRDRSKKPDLLQERSLVIQRLDYEVRMCRLYCHEEDVKKAKEILEGFLNGWQKGGRI</sequence>
<dbReference type="PANTHER" id="PTHR11373:SF4">
    <property type="entry name" value="DEOXYNUCLEOSIDE TRIPHOSPHATE TRIPHOSPHOHYDROLASE SAMHD1"/>
    <property type="match status" value="1"/>
</dbReference>
<name>A0A3D8P5G1_9THEO</name>
<dbReference type="Pfam" id="PF19276">
    <property type="entry name" value="HD_assoc_2"/>
    <property type="match status" value="1"/>
</dbReference>
<dbReference type="CDD" id="cd00077">
    <property type="entry name" value="HDc"/>
    <property type="match status" value="1"/>
</dbReference>
<evidence type="ECO:0000256" key="1">
    <source>
        <dbReference type="SAM" id="MobiDB-lite"/>
    </source>
</evidence>
<dbReference type="GO" id="GO:0008832">
    <property type="term" value="F:dGTPase activity"/>
    <property type="evidence" value="ECO:0007669"/>
    <property type="project" value="TreeGrafter"/>
</dbReference>
<proteinExistence type="predicted"/>
<reference evidence="3 4" key="1">
    <citation type="submission" date="2018-08" db="EMBL/GenBank/DDBJ databases">
        <title>Form III RuBisCO-mediated autotrophy in Thermodesulfobium bacteria.</title>
        <authorList>
            <person name="Toshchakov S.V."/>
            <person name="Kublanov I.V."/>
            <person name="Frolov E."/>
            <person name="Bonch-Osmolovskaya E.A."/>
            <person name="Tourova T.P."/>
            <person name="Chernych N.A."/>
            <person name="Lebedinsky A.V."/>
        </authorList>
    </citation>
    <scope>NUCLEOTIDE SEQUENCE [LARGE SCALE GENOMIC DNA]</scope>
    <source>
        <strain evidence="3 4">SR</strain>
    </source>
</reference>
<dbReference type="InterPro" id="IPR003607">
    <property type="entry name" value="HD/PDEase_dom"/>
</dbReference>
<dbReference type="InterPro" id="IPR045509">
    <property type="entry name" value="HD_assoc_2"/>
</dbReference>
<keyword evidence="4" id="KW-1185">Reference proteome</keyword>
<feature type="domain" description="HD/PDEase" evidence="2">
    <location>
        <begin position="73"/>
        <end position="240"/>
    </location>
</feature>
<dbReference type="InterPro" id="IPR050135">
    <property type="entry name" value="dGTPase-like"/>
</dbReference>
<evidence type="ECO:0000259" key="2">
    <source>
        <dbReference type="SMART" id="SM00471"/>
    </source>
</evidence>
<dbReference type="AlphaFoldDB" id="A0A3D8P5G1"/>
<accession>A0A3D8P5G1</accession>
<dbReference type="SMART" id="SM00471">
    <property type="entry name" value="HDc"/>
    <property type="match status" value="1"/>
</dbReference>
<protein>
    <submittedName>
        <fullName evidence="3">HD domain-containing protein</fullName>
    </submittedName>
</protein>
<gene>
    <name evidence="3" type="ORF">DXX99_03440</name>
</gene>
<dbReference type="SUPFAM" id="SSF109604">
    <property type="entry name" value="HD-domain/PDEase-like"/>
    <property type="match status" value="1"/>
</dbReference>
<evidence type="ECO:0000313" key="4">
    <source>
        <dbReference type="Proteomes" id="UP000256329"/>
    </source>
</evidence>
<dbReference type="Proteomes" id="UP000256329">
    <property type="component" value="Unassembled WGS sequence"/>
</dbReference>
<organism evidence="3 4">
    <name type="scientific">Ammonifex thiophilus</name>
    <dbReference type="NCBI Taxonomy" id="444093"/>
    <lineage>
        <taxon>Bacteria</taxon>
        <taxon>Bacillati</taxon>
        <taxon>Bacillota</taxon>
        <taxon>Clostridia</taxon>
        <taxon>Thermoanaerobacterales</taxon>
        <taxon>Thermoanaerobacteraceae</taxon>
        <taxon>Ammonifex</taxon>
    </lineage>
</organism>
<dbReference type="GO" id="GO:0006203">
    <property type="term" value="P:dGTP catabolic process"/>
    <property type="evidence" value="ECO:0007669"/>
    <property type="project" value="TreeGrafter"/>
</dbReference>
<comment type="caution">
    <text evidence="3">The sequence shown here is derived from an EMBL/GenBank/DDBJ whole genome shotgun (WGS) entry which is preliminary data.</text>
</comment>